<gene>
    <name evidence="4" type="ORF">ABH943_001937</name>
</gene>
<comment type="caution">
    <text evidence="4">The sequence shown here is derived from an EMBL/GenBank/DDBJ whole genome shotgun (WGS) entry which is preliminary data.</text>
</comment>
<proteinExistence type="predicted"/>
<dbReference type="SUPFAM" id="SSF52283">
    <property type="entry name" value="Formate/glycerate dehydrogenase catalytic domain-like"/>
    <property type="match status" value="1"/>
</dbReference>
<dbReference type="PANTHER" id="PTHR43333">
    <property type="entry name" value="2-HACID_DH_C DOMAIN-CONTAINING PROTEIN"/>
    <property type="match status" value="1"/>
</dbReference>
<dbReference type="EC" id="1.1.1.81" evidence="4"/>
<dbReference type="RefSeq" id="WP_404605976.1">
    <property type="nucleotide sequence ID" value="NZ_JBIYDN010000004.1"/>
</dbReference>
<dbReference type="EMBL" id="JBIYDN010000004">
    <property type="protein sequence ID" value="MFK4441922.1"/>
    <property type="molecule type" value="Genomic_DNA"/>
</dbReference>
<dbReference type="PANTHER" id="PTHR43333:SF1">
    <property type="entry name" value="D-ISOMER SPECIFIC 2-HYDROXYACID DEHYDROGENASE NAD-BINDING DOMAIN-CONTAINING PROTEIN"/>
    <property type="match status" value="1"/>
</dbReference>
<dbReference type="InterPro" id="IPR029753">
    <property type="entry name" value="D-isomer_DH_CS"/>
</dbReference>
<dbReference type="SUPFAM" id="SSF51735">
    <property type="entry name" value="NAD(P)-binding Rossmann-fold domains"/>
    <property type="match status" value="1"/>
</dbReference>
<dbReference type="PROSITE" id="PS00671">
    <property type="entry name" value="D_2_HYDROXYACID_DH_3"/>
    <property type="match status" value="1"/>
</dbReference>
<evidence type="ECO:0000259" key="3">
    <source>
        <dbReference type="Pfam" id="PF02826"/>
    </source>
</evidence>
<reference evidence="4 5" key="2">
    <citation type="submission" date="2024-11" db="EMBL/GenBank/DDBJ databases">
        <title>Using genomics to understand microbial adaptation to soil warming.</title>
        <authorList>
            <person name="Deangelis K.M. PhD."/>
        </authorList>
    </citation>
    <scope>NUCLEOTIDE SEQUENCE [LARGE SCALE GENOMIC DNA]</scope>
    <source>
        <strain evidence="4 5">GAS97</strain>
    </source>
</reference>
<keyword evidence="1 4" id="KW-0560">Oxidoreductase</keyword>
<dbReference type="GO" id="GO:0016618">
    <property type="term" value="F:hydroxypyruvate reductase [NAD(P)H] activity"/>
    <property type="evidence" value="ECO:0007669"/>
    <property type="project" value="UniProtKB-EC"/>
</dbReference>
<dbReference type="Pfam" id="PF02826">
    <property type="entry name" value="2-Hacid_dh_C"/>
    <property type="match status" value="1"/>
</dbReference>
<accession>A0ABW8ME12</accession>
<feature type="domain" description="D-isomer specific 2-hydroxyacid dehydrogenase NAD-binding" evidence="3">
    <location>
        <begin position="106"/>
        <end position="275"/>
    </location>
</feature>
<dbReference type="GO" id="GO:0030267">
    <property type="term" value="F:glyoxylate reductase (NADPH) activity"/>
    <property type="evidence" value="ECO:0007669"/>
    <property type="project" value="UniProtKB-EC"/>
</dbReference>
<dbReference type="InterPro" id="IPR036291">
    <property type="entry name" value="NAD(P)-bd_dom_sf"/>
</dbReference>
<reference evidence="4 5" key="1">
    <citation type="submission" date="2024-10" db="EMBL/GenBank/DDBJ databases">
        <authorList>
            <person name="Deangelis K."/>
            <person name="Huntemann M."/>
            <person name="Clum A."/>
            <person name="Wang J."/>
            <person name="Palaniappan K."/>
            <person name="Ritter S."/>
            <person name="Chen I.-M."/>
            <person name="Stamatis D."/>
            <person name="Reddy T."/>
            <person name="O'Malley R."/>
            <person name="Daum C."/>
            <person name="Ng V."/>
            <person name="Ivanova N."/>
            <person name="Kyrpides N."/>
            <person name="Woyke T."/>
        </authorList>
    </citation>
    <scope>NUCLEOTIDE SEQUENCE [LARGE SCALE GENOMIC DNA]</scope>
    <source>
        <strain evidence="4 5">GAS97</strain>
    </source>
</reference>
<dbReference type="EC" id="1.1.1.79" evidence="4"/>
<dbReference type="Gene3D" id="3.40.50.720">
    <property type="entry name" value="NAD(P)-binding Rossmann-like Domain"/>
    <property type="match status" value="2"/>
</dbReference>
<sequence length="310" mass="33856">MKPHIYFNSNIDSPDEWKAALSQHFPDMKYSVGEVCEDPESVDVALVWKLPNRGLSDFKNLKAVLSLGAGINQLDPEKLPRNVPLARLVDDSLTQTMIEYAKAATFRYHRKFHLFERQSREAQWTFLPATLARDTVVGVLGLGELGGAIAKSLAEEGFDVAGWSRTPKHVDAIATYSGKDGLSDMLACTDIVINVLPLTDDTRSILNLEFFVQCKRGACIINMGRGHHLVDADLLAAIDAGQIQAATLDVATVEPLPPAHPFWGHPAILVTPHVAGISTPETAAITVAQNIRRALNGEELAQQVDISRGY</sequence>
<dbReference type="Proteomes" id="UP001620514">
    <property type="component" value="Unassembled WGS sequence"/>
</dbReference>
<dbReference type="InterPro" id="IPR006140">
    <property type="entry name" value="D-isomer_DH_NAD-bd"/>
</dbReference>
<protein>
    <submittedName>
        <fullName evidence="4">Glyoxylate/hydroxypyruvate reductase A</fullName>
        <ecNumber evidence="4">1.1.1.79</ecNumber>
        <ecNumber evidence="4">1.1.1.81</ecNumber>
    </submittedName>
</protein>
<evidence type="ECO:0000313" key="4">
    <source>
        <dbReference type="EMBL" id="MFK4441922.1"/>
    </source>
</evidence>
<evidence type="ECO:0000256" key="2">
    <source>
        <dbReference type="ARBA" id="ARBA00023027"/>
    </source>
</evidence>
<evidence type="ECO:0000256" key="1">
    <source>
        <dbReference type="ARBA" id="ARBA00023002"/>
    </source>
</evidence>
<evidence type="ECO:0000313" key="5">
    <source>
        <dbReference type="Proteomes" id="UP001620514"/>
    </source>
</evidence>
<dbReference type="CDD" id="cd12164">
    <property type="entry name" value="GDH_like_2"/>
    <property type="match status" value="1"/>
</dbReference>
<name>A0ABW8ME12_9BURK</name>
<organism evidence="4 5">
    <name type="scientific">Caballeronia udeis</name>
    <dbReference type="NCBI Taxonomy" id="1232866"/>
    <lineage>
        <taxon>Bacteria</taxon>
        <taxon>Pseudomonadati</taxon>
        <taxon>Pseudomonadota</taxon>
        <taxon>Betaproteobacteria</taxon>
        <taxon>Burkholderiales</taxon>
        <taxon>Burkholderiaceae</taxon>
        <taxon>Caballeronia</taxon>
    </lineage>
</organism>
<keyword evidence="2" id="KW-0520">NAD</keyword>
<keyword evidence="5" id="KW-1185">Reference proteome</keyword>